<accession>A0AAF1BK29</accession>
<dbReference type="AlphaFoldDB" id="A0AAF1BK29"/>
<protein>
    <submittedName>
        <fullName evidence="1">Uncharacterized protein</fullName>
    </submittedName>
</protein>
<gene>
    <name evidence="1" type="ORF">LOC62_02G002645</name>
</gene>
<evidence type="ECO:0000313" key="1">
    <source>
        <dbReference type="EMBL" id="WOO79109.1"/>
    </source>
</evidence>
<evidence type="ECO:0000313" key="2">
    <source>
        <dbReference type="Proteomes" id="UP000827549"/>
    </source>
</evidence>
<keyword evidence="2" id="KW-1185">Reference proteome</keyword>
<dbReference type="EMBL" id="CP086715">
    <property type="protein sequence ID" value="WOO79109.1"/>
    <property type="molecule type" value="Genomic_DNA"/>
</dbReference>
<dbReference type="GeneID" id="87805892"/>
<dbReference type="Proteomes" id="UP000827549">
    <property type="component" value="Chromosome 2"/>
</dbReference>
<dbReference type="RefSeq" id="XP_062625141.1">
    <property type="nucleotide sequence ID" value="XM_062769157.1"/>
</dbReference>
<name>A0AAF1BK29_9TREE</name>
<proteinExistence type="predicted"/>
<organism evidence="1 2">
    <name type="scientific">Vanrija pseudolonga</name>
    <dbReference type="NCBI Taxonomy" id="143232"/>
    <lineage>
        <taxon>Eukaryota</taxon>
        <taxon>Fungi</taxon>
        <taxon>Dikarya</taxon>
        <taxon>Basidiomycota</taxon>
        <taxon>Agaricomycotina</taxon>
        <taxon>Tremellomycetes</taxon>
        <taxon>Trichosporonales</taxon>
        <taxon>Trichosporonaceae</taxon>
        <taxon>Vanrija</taxon>
    </lineage>
</organism>
<sequence length="241" mass="26510">MQRAAVSTLAIAGLGTAYLTYESRRLARLYPVQGAKSYHSTDAVLAATDLPERIRRKFDPALNHYVYATIPLPPAAKRIAANPLDSFVRAFYETWTLRVEAWAVSKSAYYLDHVAKLRKTAPERLDAVSAFGNSEVGPHADSHPAAIAAGLFPVLQRAPSTVVYFLIPPLRPQQAIDGGSQELAAVPVGNSLELSYGCAVAKDPEAPFARLAYEGHLFYMRFLIDRGARRLERWIAEDARA</sequence>
<reference evidence="1" key="1">
    <citation type="submission" date="2023-10" db="EMBL/GenBank/DDBJ databases">
        <authorList>
            <person name="Noh H."/>
        </authorList>
    </citation>
    <scope>NUCLEOTIDE SEQUENCE</scope>
    <source>
        <strain evidence="1">DUCC4014</strain>
    </source>
</reference>